<dbReference type="InParanoid" id="D8LYM9"/>
<sequence>MKVDFSADAPFSIKEDIDALSHAYSYITWKYGGYLLIAIIAFIALYAYHYTHPPKQDPALTEEIRLANEERMKRVRRMQVGDSLEDKVRRRKQEIAEKASN</sequence>
<feature type="transmembrane region" description="Helical" evidence="1">
    <location>
        <begin position="31"/>
        <end position="48"/>
    </location>
</feature>
<accession>D8LYM9</accession>
<dbReference type="GeneID" id="24918255"/>
<organism evidence="2">
    <name type="scientific">Blastocystis hominis</name>
    <dbReference type="NCBI Taxonomy" id="12968"/>
    <lineage>
        <taxon>Eukaryota</taxon>
        <taxon>Sar</taxon>
        <taxon>Stramenopiles</taxon>
        <taxon>Bigyra</taxon>
        <taxon>Opalozoa</taxon>
        <taxon>Opalinata</taxon>
        <taxon>Blastocystidae</taxon>
        <taxon>Blastocystis</taxon>
    </lineage>
</organism>
<evidence type="ECO:0000313" key="3">
    <source>
        <dbReference type="Proteomes" id="UP000008312"/>
    </source>
</evidence>
<name>D8LYM9_BLAHO</name>
<gene>
    <name evidence="2" type="ORF">GSBLH_T00000970001</name>
</gene>
<reference evidence="2" key="1">
    <citation type="submission" date="2010-02" db="EMBL/GenBank/DDBJ databases">
        <title>Sequencing and annotation of the Blastocystis hominis genome.</title>
        <authorList>
            <person name="Wincker P."/>
        </authorList>
    </citation>
    <scope>NUCLEOTIDE SEQUENCE</scope>
    <source>
        <strain evidence="2">Singapore isolate B</strain>
    </source>
</reference>
<keyword evidence="1" id="KW-0812">Transmembrane</keyword>
<dbReference type="EMBL" id="FN668639">
    <property type="protein sequence ID" value="CBK20684.2"/>
    <property type="molecule type" value="Genomic_DNA"/>
</dbReference>
<keyword evidence="3" id="KW-1185">Reference proteome</keyword>
<dbReference type="RefSeq" id="XP_012894732.1">
    <property type="nucleotide sequence ID" value="XM_013039278.1"/>
</dbReference>
<evidence type="ECO:0000256" key="1">
    <source>
        <dbReference type="SAM" id="Phobius"/>
    </source>
</evidence>
<evidence type="ECO:0000313" key="2">
    <source>
        <dbReference type="EMBL" id="CBK20684.2"/>
    </source>
</evidence>
<dbReference type="AlphaFoldDB" id="D8LYM9"/>
<keyword evidence="1" id="KW-1133">Transmembrane helix</keyword>
<keyword evidence="1" id="KW-0472">Membrane</keyword>
<proteinExistence type="predicted"/>
<dbReference type="Proteomes" id="UP000008312">
    <property type="component" value="Unassembled WGS sequence"/>
</dbReference>
<protein>
    <submittedName>
        <fullName evidence="2">Uncharacterized protein</fullName>
    </submittedName>
</protein>